<dbReference type="EMBL" id="CADCVV010000040">
    <property type="protein sequence ID" value="CAA9486865.1"/>
    <property type="molecule type" value="Genomic_DNA"/>
</dbReference>
<feature type="domain" description="N-acetyltransferase" evidence="1">
    <location>
        <begin position="21"/>
        <end position="175"/>
    </location>
</feature>
<dbReference type="Gene3D" id="3.40.630.30">
    <property type="match status" value="1"/>
</dbReference>
<dbReference type="InterPro" id="IPR000182">
    <property type="entry name" value="GNAT_dom"/>
</dbReference>
<protein>
    <recommendedName>
        <fullName evidence="1">N-acetyltransferase domain-containing protein</fullName>
    </recommendedName>
</protein>
<evidence type="ECO:0000313" key="2">
    <source>
        <dbReference type="EMBL" id="CAA9486865.1"/>
    </source>
</evidence>
<accession>A0A6J4S5G4</accession>
<gene>
    <name evidence="2" type="ORF">AVDCRST_MAG17-551</name>
</gene>
<dbReference type="SUPFAM" id="SSF55729">
    <property type="entry name" value="Acyl-CoA N-acyltransferases (Nat)"/>
    <property type="match status" value="1"/>
</dbReference>
<reference evidence="2" key="1">
    <citation type="submission" date="2020-02" db="EMBL/GenBank/DDBJ databases">
        <authorList>
            <person name="Meier V. D."/>
        </authorList>
    </citation>
    <scope>NUCLEOTIDE SEQUENCE</scope>
    <source>
        <strain evidence="2">AVDCRST_MAG17</strain>
    </source>
</reference>
<proteinExistence type="predicted"/>
<dbReference type="AlphaFoldDB" id="A0A6J4S5G4"/>
<organism evidence="2">
    <name type="scientific">uncultured Solirubrobacterales bacterium</name>
    <dbReference type="NCBI Taxonomy" id="768556"/>
    <lineage>
        <taxon>Bacteria</taxon>
        <taxon>Bacillati</taxon>
        <taxon>Actinomycetota</taxon>
        <taxon>Thermoleophilia</taxon>
        <taxon>Solirubrobacterales</taxon>
        <taxon>environmental samples</taxon>
    </lineage>
</organism>
<evidence type="ECO:0000259" key="1">
    <source>
        <dbReference type="PROSITE" id="PS51186"/>
    </source>
</evidence>
<dbReference type="Pfam" id="PF00583">
    <property type="entry name" value="Acetyltransf_1"/>
    <property type="match status" value="1"/>
</dbReference>
<sequence>MTRGGVEGSGRETTDLNGTGVVLQPIGEADAPALRAMRLEPEVAAWWGPLEDDFPFGDDPDASRFTISRGGAVAGLIQYGEELEPMYRHAWIDLFVGPSHGRRGVGTDAIVTLVRHLTEDRGHHRITIDPAVDNIAAVGCYEKAGFRRVGVMEAAERDPLSGRWRDALLMELVVRPIDR</sequence>
<name>A0A6J4S5G4_9ACTN</name>
<dbReference type="InterPro" id="IPR016181">
    <property type="entry name" value="Acyl_CoA_acyltransferase"/>
</dbReference>
<dbReference type="GO" id="GO:0016747">
    <property type="term" value="F:acyltransferase activity, transferring groups other than amino-acyl groups"/>
    <property type="evidence" value="ECO:0007669"/>
    <property type="project" value="InterPro"/>
</dbReference>
<dbReference type="PROSITE" id="PS51186">
    <property type="entry name" value="GNAT"/>
    <property type="match status" value="1"/>
</dbReference>